<proteinExistence type="predicted"/>
<feature type="domain" description="TadE-like" evidence="2">
    <location>
        <begin position="16"/>
        <end position="58"/>
    </location>
</feature>
<sequence>MVRRLRSLLPRLGNRGAYALEFALLTPVFLTLVTMTMEIAWQLAIGAGLDHGTRVAARWASTGQSAPSGLSNSQYVARVIAQSSGMPIVATNLTVVTEAFSSISTLNGSGTAGLGNAGQIVRYRITYQSNALTPVGRSLVPNGLFRHTTSVVTRNEPYAIR</sequence>
<keyword evidence="1" id="KW-1133">Transmembrane helix</keyword>
<keyword evidence="1" id="KW-0812">Transmembrane</keyword>
<dbReference type="Proteomes" id="UP000475385">
    <property type="component" value="Unassembled WGS sequence"/>
</dbReference>
<organism evidence="3 4">
    <name type="scientific">Falsiroseomonas algicola</name>
    <dbReference type="NCBI Taxonomy" id="2716930"/>
    <lineage>
        <taxon>Bacteria</taxon>
        <taxon>Pseudomonadati</taxon>
        <taxon>Pseudomonadota</taxon>
        <taxon>Alphaproteobacteria</taxon>
        <taxon>Acetobacterales</taxon>
        <taxon>Roseomonadaceae</taxon>
        <taxon>Falsiroseomonas</taxon>
    </lineage>
</organism>
<feature type="transmembrane region" description="Helical" evidence="1">
    <location>
        <begin position="20"/>
        <end position="41"/>
    </location>
</feature>
<dbReference type="AlphaFoldDB" id="A0A6M1LQ07"/>
<name>A0A6M1LQ07_9PROT</name>
<keyword evidence="4" id="KW-1185">Reference proteome</keyword>
<comment type="caution">
    <text evidence="3">The sequence shown here is derived from an EMBL/GenBank/DDBJ whole genome shotgun (WGS) entry which is preliminary data.</text>
</comment>
<dbReference type="Pfam" id="PF07811">
    <property type="entry name" value="TadE"/>
    <property type="match status" value="1"/>
</dbReference>
<evidence type="ECO:0000313" key="3">
    <source>
        <dbReference type="EMBL" id="NGM22069.1"/>
    </source>
</evidence>
<dbReference type="RefSeq" id="WP_164695960.1">
    <property type="nucleotide sequence ID" value="NZ_JAAIKB010000007.1"/>
</dbReference>
<gene>
    <name evidence="3" type="ORF">G3576_18745</name>
</gene>
<evidence type="ECO:0000256" key="1">
    <source>
        <dbReference type="SAM" id="Phobius"/>
    </source>
</evidence>
<accession>A0A6M1LQ07</accession>
<dbReference type="InterPro" id="IPR012495">
    <property type="entry name" value="TadE-like_dom"/>
</dbReference>
<reference evidence="3 4" key="2">
    <citation type="submission" date="2020-03" db="EMBL/GenBank/DDBJ databases">
        <title>Roseomonas stagni sp. nov., isolated from pond water in Japan.</title>
        <authorList>
            <person name="Furuhata K."/>
            <person name="Miyamoto H."/>
            <person name="Goto K."/>
        </authorList>
    </citation>
    <scope>NUCLEOTIDE SEQUENCE [LARGE SCALE GENOMIC DNA]</scope>
    <source>
        <strain evidence="3 4">PeD5</strain>
    </source>
</reference>
<evidence type="ECO:0000259" key="2">
    <source>
        <dbReference type="Pfam" id="PF07811"/>
    </source>
</evidence>
<protein>
    <recommendedName>
        <fullName evidence="2">TadE-like domain-containing protein</fullName>
    </recommendedName>
</protein>
<reference evidence="3 4" key="1">
    <citation type="submission" date="2020-02" db="EMBL/GenBank/DDBJ databases">
        <authorList>
            <person name="Kim H.M."/>
            <person name="Jeon C.O."/>
        </authorList>
    </citation>
    <scope>NUCLEOTIDE SEQUENCE [LARGE SCALE GENOMIC DNA]</scope>
    <source>
        <strain evidence="3 4">PeD5</strain>
    </source>
</reference>
<evidence type="ECO:0000313" key="4">
    <source>
        <dbReference type="Proteomes" id="UP000475385"/>
    </source>
</evidence>
<keyword evidence="1" id="KW-0472">Membrane</keyword>
<dbReference type="EMBL" id="JAAIKB010000007">
    <property type="protein sequence ID" value="NGM22069.1"/>
    <property type="molecule type" value="Genomic_DNA"/>
</dbReference>